<feature type="transmembrane region" description="Helical" evidence="8">
    <location>
        <begin position="163"/>
        <end position="186"/>
    </location>
</feature>
<dbReference type="InterPro" id="IPR000917">
    <property type="entry name" value="Sulfatase_N"/>
</dbReference>
<dbReference type="InterPro" id="IPR040423">
    <property type="entry name" value="PEA_transferase"/>
</dbReference>
<keyword evidence="2" id="KW-1003">Cell membrane</keyword>
<evidence type="ECO:0000256" key="2">
    <source>
        <dbReference type="ARBA" id="ARBA00022475"/>
    </source>
</evidence>
<reference evidence="11 12" key="1">
    <citation type="submission" date="2019-02" db="EMBL/GenBank/DDBJ databases">
        <title>Genomic Encyclopedia of Type Strains, Phase IV (KMG-IV): sequencing the most valuable type-strain genomes for metagenomic binning, comparative biology and taxonomic classification.</title>
        <authorList>
            <person name="Goeker M."/>
        </authorList>
    </citation>
    <scope>NUCLEOTIDE SEQUENCE [LARGE SCALE GENOMIC DNA]</scope>
    <source>
        <strain evidence="11 12">K24</strain>
    </source>
</reference>
<sequence>MARRRDGAILPPVSTELLYLLLSVYFALWANQVFWEKFLEAAGLSLTAAPRVTVGLFVVLVGVHWLLMLCFVPRILAKPVGISLLIVTPFAVYFMREFGVYFDKSMLRNVVETDTREARELLGNIILWLQVCLYGVVPAAVFALWPQSPARGTALALFHRAGWAVACVVIVGLAMWSISAIAVPVFRDKRELRYLVTPANYLVSVARVLGEQTYEPEVLEPIASDAIRGEAASNRRPRVFVVIVGETVRAANWGLNGYRRQTTPQLQRRDVYNFPDVESCGTSTAVSLPCMFSLSGRRQHDEAVIRRSESVLHVLQRTGVDTLWRDNQSGCKGVCRGLPFESMASLGACPAGLCYDESLLDGLVDRIGSSQRDFVVVLHMMGNHGPRYYLRYPPAFQRWAPVCTTANLAQCSRESIVNAYDNGVAYADHVVARAIDMLVNLDSHDAGLLFVSDHGESLGENNVYLHGLPHLIAPAFQKKVPQVLWLSPALKKSLNVDMACLDGISRQPTSHDSLSHLLLGMMNIKTERYEPSLDFLGGCSKR</sequence>
<feature type="transmembrane region" description="Helical" evidence="8">
    <location>
        <begin position="56"/>
        <end position="76"/>
    </location>
</feature>
<keyword evidence="6 8" id="KW-1133">Transmembrane helix</keyword>
<keyword evidence="4 11" id="KW-0808">Transferase</keyword>
<feature type="transmembrane region" description="Helical" evidence="8">
    <location>
        <begin position="121"/>
        <end position="143"/>
    </location>
</feature>
<dbReference type="SUPFAM" id="SSF53649">
    <property type="entry name" value="Alkaline phosphatase-like"/>
    <property type="match status" value="1"/>
</dbReference>
<comment type="caution">
    <text evidence="11">The sequence shown here is derived from an EMBL/GenBank/DDBJ whole genome shotgun (WGS) entry which is preliminary data.</text>
</comment>
<evidence type="ECO:0000256" key="5">
    <source>
        <dbReference type="ARBA" id="ARBA00022692"/>
    </source>
</evidence>
<feature type="transmembrane region" description="Helical" evidence="8">
    <location>
        <begin position="17"/>
        <end position="35"/>
    </location>
</feature>
<dbReference type="Pfam" id="PF08019">
    <property type="entry name" value="EptA_B_N"/>
    <property type="match status" value="1"/>
</dbReference>
<dbReference type="CDD" id="cd16017">
    <property type="entry name" value="LptA"/>
    <property type="match status" value="1"/>
</dbReference>
<evidence type="ECO:0000313" key="12">
    <source>
        <dbReference type="Proteomes" id="UP000292445"/>
    </source>
</evidence>
<dbReference type="AlphaFoldDB" id="A0A4Q7NPS1"/>
<evidence type="ECO:0000256" key="4">
    <source>
        <dbReference type="ARBA" id="ARBA00022679"/>
    </source>
</evidence>
<dbReference type="Pfam" id="PF00884">
    <property type="entry name" value="Sulfatase"/>
    <property type="match status" value="1"/>
</dbReference>
<accession>A0A4Q7NPS1</accession>
<gene>
    <name evidence="11" type="ORF">EV675_2617</name>
</gene>
<dbReference type="InterPro" id="IPR058130">
    <property type="entry name" value="PEA_transf_C"/>
</dbReference>
<keyword evidence="7 8" id="KW-0472">Membrane</keyword>
<evidence type="ECO:0000256" key="8">
    <source>
        <dbReference type="SAM" id="Phobius"/>
    </source>
</evidence>
<feature type="domain" description="Phosphoethanolamine transferase N-terminal" evidence="10">
    <location>
        <begin position="62"/>
        <end position="212"/>
    </location>
</feature>
<evidence type="ECO:0000259" key="9">
    <source>
        <dbReference type="Pfam" id="PF00884"/>
    </source>
</evidence>
<dbReference type="GO" id="GO:0009244">
    <property type="term" value="P:lipopolysaccharide core region biosynthetic process"/>
    <property type="evidence" value="ECO:0007669"/>
    <property type="project" value="TreeGrafter"/>
</dbReference>
<evidence type="ECO:0000256" key="1">
    <source>
        <dbReference type="ARBA" id="ARBA00004429"/>
    </source>
</evidence>
<keyword evidence="12" id="KW-1185">Reference proteome</keyword>
<evidence type="ECO:0000256" key="7">
    <source>
        <dbReference type="ARBA" id="ARBA00023136"/>
    </source>
</evidence>
<dbReference type="PANTHER" id="PTHR30443">
    <property type="entry name" value="INNER MEMBRANE PROTEIN"/>
    <property type="match status" value="1"/>
</dbReference>
<feature type="domain" description="Sulfatase N-terminal" evidence="9">
    <location>
        <begin position="239"/>
        <end position="524"/>
    </location>
</feature>
<organism evidence="11 12">
    <name type="scientific">Pigmentiphaga kullae</name>
    <dbReference type="NCBI Taxonomy" id="151784"/>
    <lineage>
        <taxon>Bacteria</taxon>
        <taxon>Pseudomonadati</taxon>
        <taxon>Pseudomonadota</taxon>
        <taxon>Betaproteobacteria</taxon>
        <taxon>Burkholderiales</taxon>
        <taxon>Alcaligenaceae</taxon>
        <taxon>Pigmentiphaga</taxon>
    </lineage>
</organism>
<evidence type="ECO:0000256" key="3">
    <source>
        <dbReference type="ARBA" id="ARBA00022519"/>
    </source>
</evidence>
<dbReference type="EMBL" id="SGXC01000001">
    <property type="protein sequence ID" value="RZS86570.1"/>
    <property type="molecule type" value="Genomic_DNA"/>
</dbReference>
<dbReference type="Gene3D" id="3.40.720.10">
    <property type="entry name" value="Alkaline Phosphatase, subunit A"/>
    <property type="match status" value="1"/>
</dbReference>
<dbReference type="GO" id="GO:0016776">
    <property type="term" value="F:phosphotransferase activity, phosphate group as acceptor"/>
    <property type="evidence" value="ECO:0007669"/>
    <property type="project" value="TreeGrafter"/>
</dbReference>
<evidence type="ECO:0000259" key="10">
    <source>
        <dbReference type="Pfam" id="PF08019"/>
    </source>
</evidence>
<proteinExistence type="predicted"/>
<protein>
    <submittedName>
        <fullName evidence="11">Phosphatidylethanolamine:Kdo2-lipid A phosphoethanolamine transferase</fullName>
    </submittedName>
</protein>
<evidence type="ECO:0000256" key="6">
    <source>
        <dbReference type="ARBA" id="ARBA00022989"/>
    </source>
</evidence>
<evidence type="ECO:0000313" key="11">
    <source>
        <dbReference type="EMBL" id="RZS86570.1"/>
    </source>
</evidence>
<dbReference type="Proteomes" id="UP000292445">
    <property type="component" value="Unassembled WGS sequence"/>
</dbReference>
<dbReference type="NCBIfam" id="NF028537">
    <property type="entry name" value="P_eth_NH2_trans"/>
    <property type="match status" value="1"/>
</dbReference>
<keyword evidence="5 8" id="KW-0812">Transmembrane</keyword>
<name>A0A4Q7NPS1_9BURK</name>
<keyword evidence="3" id="KW-0997">Cell inner membrane</keyword>
<dbReference type="InterPro" id="IPR012549">
    <property type="entry name" value="EptA-like_N"/>
</dbReference>
<dbReference type="InterPro" id="IPR017850">
    <property type="entry name" value="Alkaline_phosphatase_core_sf"/>
</dbReference>
<comment type="subcellular location">
    <subcellularLocation>
        <location evidence="1">Cell inner membrane</location>
        <topology evidence="1">Multi-pass membrane protein</topology>
    </subcellularLocation>
</comment>
<dbReference type="PANTHER" id="PTHR30443:SF0">
    <property type="entry name" value="PHOSPHOETHANOLAMINE TRANSFERASE EPTA"/>
    <property type="match status" value="1"/>
</dbReference>
<dbReference type="GO" id="GO:0005886">
    <property type="term" value="C:plasma membrane"/>
    <property type="evidence" value="ECO:0007669"/>
    <property type="project" value="UniProtKB-SubCell"/>
</dbReference>
<feature type="transmembrane region" description="Helical" evidence="8">
    <location>
        <begin position="82"/>
        <end position="101"/>
    </location>
</feature>